<reference evidence="2 3" key="1">
    <citation type="journal article" date="2019" name="Nat. Microbiol.">
        <title>Mediterranean grassland soil C-N compound turnover is dependent on rainfall and depth, and is mediated by genomically divergent microorganisms.</title>
        <authorList>
            <person name="Diamond S."/>
            <person name="Andeer P.F."/>
            <person name="Li Z."/>
            <person name="Crits-Christoph A."/>
            <person name="Burstein D."/>
            <person name="Anantharaman K."/>
            <person name="Lane K.R."/>
            <person name="Thomas B.C."/>
            <person name="Pan C."/>
            <person name="Northen T.R."/>
            <person name="Banfield J.F."/>
        </authorList>
    </citation>
    <scope>NUCLEOTIDE SEQUENCE [LARGE SCALE GENOMIC DNA]</scope>
    <source>
        <strain evidence="2">NP_7</strain>
    </source>
</reference>
<keyword evidence="1" id="KW-1133">Transmembrane helix</keyword>
<dbReference type="Pfam" id="PF10027">
    <property type="entry name" value="DUF2269"/>
    <property type="match status" value="1"/>
</dbReference>
<gene>
    <name evidence="2" type="ORF">E6H04_13100</name>
</gene>
<evidence type="ECO:0000313" key="3">
    <source>
        <dbReference type="Proteomes" id="UP000320048"/>
    </source>
</evidence>
<accession>A0A537J396</accession>
<dbReference type="Proteomes" id="UP000320048">
    <property type="component" value="Unassembled WGS sequence"/>
</dbReference>
<feature type="transmembrane region" description="Helical" evidence="1">
    <location>
        <begin position="80"/>
        <end position="99"/>
    </location>
</feature>
<organism evidence="2 3">
    <name type="scientific">Candidatus Segetimicrobium genomatis</name>
    <dbReference type="NCBI Taxonomy" id="2569760"/>
    <lineage>
        <taxon>Bacteria</taxon>
        <taxon>Bacillati</taxon>
        <taxon>Candidatus Sysuimicrobiota</taxon>
        <taxon>Candidatus Sysuimicrobiia</taxon>
        <taxon>Candidatus Sysuimicrobiales</taxon>
        <taxon>Candidatus Segetimicrobiaceae</taxon>
        <taxon>Candidatus Segetimicrobium</taxon>
    </lineage>
</organism>
<feature type="transmembrane region" description="Helical" evidence="1">
    <location>
        <begin position="6"/>
        <end position="28"/>
    </location>
</feature>
<dbReference type="AlphaFoldDB" id="A0A537J396"/>
<dbReference type="InterPro" id="IPR018729">
    <property type="entry name" value="DUF2269_transmembrane"/>
</dbReference>
<protein>
    <submittedName>
        <fullName evidence="2">DUF2269 family protein</fullName>
    </submittedName>
</protein>
<evidence type="ECO:0000256" key="1">
    <source>
        <dbReference type="SAM" id="Phobius"/>
    </source>
</evidence>
<keyword evidence="1" id="KW-0472">Membrane</keyword>
<evidence type="ECO:0000313" key="2">
    <source>
        <dbReference type="EMBL" id="TMI78039.1"/>
    </source>
</evidence>
<keyword evidence="1" id="KW-0812">Transmembrane</keyword>
<comment type="caution">
    <text evidence="2">The sequence shown here is derived from an EMBL/GenBank/DDBJ whole genome shotgun (WGS) entry which is preliminary data.</text>
</comment>
<proteinExistence type="predicted"/>
<feature type="transmembrane region" description="Helical" evidence="1">
    <location>
        <begin position="53"/>
        <end position="74"/>
    </location>
</feature>
<sequence>MGVYVILKWFHVLMAITALGANVTYGVWLSRAAREPQHLAFTLRGIRMLDNRIANPAYGLMLLTGFAMAGVGRIPFSTPWLLTGLILFAILIVIAAAGYTPTLRRQIQALDAGGPNSRESRRLAAHASECCSPSSPWASCL</sequence>
<dbReference type="EMBL" id="VBAO01000408">
    <property type="protein sequence ID" value="TMI78039.1"/>
    <property type="molecule type" value="Genomic_DNA"/>
</dbReference>
<name>A0A537J396_9BACT</name>